<feature type="compositionally biased region" description="Polar residues" evidence="1">
    <location>
        <begin position="697"/>
        <end position="708"/>
    </location>
</feature>
<feature type="region of interest" description="Disordered" evidence="1">
    <location>
        <begin position="1"/>
        <end position="45"/>
    </location>
</feature>
<organism evidence="2 3">
    <name type="scientific">Riccia sorocarpa</name>
    <dbReference type="NCBI Taxonomy" id="122646"/>
    <lineage>
        <taxon>Eukaryota</taxon>
        <taxon>Viridiplantae</taxon>
        <taxon>Streptophyta</taxon>
        <taxon>Embryophyta</taxon>
        <taxon>Marchantiophyta</taxon>
        <taxon>Marchantiopsida</taxon>
        <taxon>Marchantiidae</taxon>
        <taxon>Marchantiales</taxon>
        <taxon>Ricciaceae</taxon>
        <taxon>Riccia</taxon>
    </lineage>
</organism>
<dbReference type="Proteomes" id="UP001633002">
    <property type="component" value="Unassembled WGS sequence"/>
</dbReference>
<dbReference type="AlphaFoldDB" id="A0ABD3I6D9"/>
<feature type="compositionally biased region" description="Basic and acidic residues" evidence="1">
    <location>
        <begin position="709"/>
        <end position="725"/>
    </location>
</feature>
<evidence type="ECO:0000313" key="3">
    <source>
        <dbReference type="Proteomes" id="UP001633002"/>
    </source>
</evidence>
<feature type="compositionally biased region" description="Basic and acidic residues" evidence="1">
    <location>
        <begin position="628"/>
        <end position="688"/>
    </location>
</feature>
<comment type="caution">
    <text evidence="2">The sequence shown here is derived from an EMBL/GenBank/DDBJ whole genome shotgun (WGS) entry which is preliminary data.</text>
</comment>
<feature type="compositionally biased region" description="Basic residues" evidence="1">
    <location>
        <begin position="72"/>
        <end position="83"/>
    </location>
</feature>
<feature type="region of interest" description="Disordered" evidence="1">
    <location>
        <begin position="68"/>
        <end position="89"/>
    </location>
</feature>
<protein>
    <submittedName>
        <fullName evidence="2">Uncharacterized protein</fullName>
    </submittedName>
</protein>
<feature type="region of interest" description="Disordered" evidence="1">
    <location>
        <begin position="626"/>
        <end position="803"/>
    </location>
</feature>
<feature type="compositionally biased region" description="Pro residues" evidence="1">
    <location>
        <begin position="22"/>
        <end position="34"/>
    </location>
</feature>
<feature type="compositionally biased region" description="Basic and acidic residues" evidence="1">
    <location>
        <begin position="741"/>
        <end position="752"/>
    </location>
</feature>
<evidence type="ECO:0000313" key="2">
    <source>
        <dbReference type="EMBL" id="KAL3697174.1"/>
    </source>
</evidence>
<accession>A0ABD3I6D9</accession>
<feature type="compositionally biased region" description="Acidic residues" evidence="1">
    <location>
        <begin position="1"/>
        <end position="10"/>
    </location>
</feature>
<dbReference type="EMBL" id="JBJQOH010000002">
    <property type="protein sequence ID" value="KAL3697174.1"/>
    <property type="molecule type" value="Genomic_DNA"/>
</dbReference>
<name>A0ABD3I6D9_9MARC</name>
<reference evidence="2 3" key="1">
    <citation type="submission" date="2024-09" db="EMBL/GenBank/DDBJ databases">
        <title>Chromosome-scale assembly of Riccia sorocarpa.</title>
        <authorList>
            <person name="Paukszto L."/>
        </authorList>
    </citation>
    <scope>NUCLEOTIDE SEQUENCE [LARGE SCALE GENOMIC DNA]</scope>
    <source>
        <strain evidence="2">LP-2024</strain>
        <tissue evidence="2">Aerial parts of the thallus</tissue>
    </source>
</reference>
<feature type="compositionally biased region" description="Basic and acidic residues" evidence="1">
    <location>
        <begin position="775"/>
        <end position="803"/>
    </location>
</feature>
<gene>
    <name evidence="2" type="ORF">R1sor_011250</name>
</gene>
<proteinExistence type="predicted"/>
<feature type="region of interest" description="Disordered" evidence="1">
    <location>
        <begin position="579"/>
        <end position="605"/>
    </location>
</feature>
<evidence type="ECO:0000256" key="1">
    <source>
        <dbReference type="SAM" id="MobiDB-lite"/>
    </source>
</evidence>
<feature type="compositionally biased region" description="Polar residues" evidence="1">
    <location>
        <begin position="728"/>
        <end position="737"/>
    </location>
</feature>
<keyword evidence="3" id="KW-1185">Reference proteome</keyword>
<sequence length="828" mass="95054">MADSATESEDSGQTPTKVVAPPTKPPPPPPPVFKPSPATDNDTYFDKYFKPLNGDIILSAKLEYEPTDPKVKKVVSKQSKKGKPPPPPVLTKRAVRLYSDEFDQTQLHPGDFILRRGMFELQTKPSPGNHHTIHEWCWKDLEMATIHVYWPNYHSKGNWFKVARFPLVYCLGAILDLDPFQTRRDFKEEDPNLKESTGDIIIRRLKIQDPTRPWGCTFDPWQLQEYWDEKNLLSGDIVVQACGKYFPPFSGRVEEKEPSFKLKEGLFRVEVDCAWRDPETKKWFYGGQDVFCYKVNVNDPCITQERFRAVPKPGDILITQGDNLLRPVCDRNYSKGGYVQMYNDKRFFYPGDPPLRPVNVNGPGNIAIRFGHFNHDWQWTPHPCLQLFHFHERECAWYTLGPVLLTYKWMVAPDDRFEQRPLELNSVVPNLVPKEGDIIIRKPRPPPPKLPNPLVEKETLRTSSYFEENPSAPKSDPFWERIMKIVPYSAQAIRKSPLVQGDCLLRTGIEPAGPLSTAKYNATAELYMLVLDHWDRLVWIFRGYDKVFFGGPQVEPHYQDELPEYEGTRSEVVVQKRDLSTPSPIPQLVSTQLRPSSSSSSKRKVDDVLIERSVWNNPGYANGFSWRIQEENRTNEKPKSKGKEGEDKDEKSKRKESKSRAGHDKNDSRINKEAEAKTVTPGHREEQKVPLPENNKKQSTVQFDVSTKFSHEVIENEFAQDEHKTLNKQKSNESLGAQSPKAEEGKTTDNTENRTSLLVHHGSGTTTSGVEAEEDSKSFKTEYKAEVKTEKVETNRSSKKMESRTEFTVISKRTTTVIEETRTEEVTQ</sequence>